<evidence type="ECO:0000313" key="10">
    <source>
        <dbReference type="EMBL" id="QQO10343.1"/>
    </source>
</evidence>
<gene>
    <name evidence="10" type="ORF">JFL75_05335</name>
</gene>
<dbReference type="PANTHER" id="PTHR43717:SF1">
    <property type="entry name" value="ANAEROBIC NITRIC OXIDE REDUCTASE FLAVORUBREDOXIN"/>
    <property type="match status" value="1"/>
</dbReference>
<comment type="function">
    <text evidence="8">Low-potential electron donor to a number of redox enzymes.</text>
</comment>
<keyword evidence="4 8" id="KW-0813">Transport</keyword>
<keyword evidence="6 8" id="KW-0288">FMN</keyword>
<dbReference type="PROSITE" id="PS00201">
    <property type="entry name" value="FLAVODOXIN"/>
    <property type="match status" value="1"/>
</dbReference>
<keyword evidence="5 8" id="KW-0285">Flavoprotein</keyword>
<dbReference type="Pfam" id="PF00258">
    <property type="entry name" value="Flavodoxin_1"/>
    <property type="match status" value="1"/>
</dbReference>
<dbReference type="InterPro" id="IPR001226">
    <property type="entry name" value="Flavodoxin_CS"/>
</dbReference>
<name>A0A7T7XPZ5_9SPIR</name>
<dbReference type="GO" id="GO:0009055">
    <property type="term" value="F:electron transfer activity"/>
    <property type="evidence" value="ECO:0007669"/>
    <property type="project" value="UniProtKB-UniRule"/>
</dbReference>
<reference evidence="10" key="1">
    <citation type="submission" date="2021-01" db="EMBL/GenBank/DDBJ databases">
        <title>Description of Breznakiella homolactica.</title>
        <authorList>
            <person name="Song Y."/>
            <person name="Brune A."/>
        </authorList>
    </citation>
    <scope>NUCLEOTIDE SEQUENCE</scope>
    <source>
        <strain evidence="10">RmG30</strain>
    </source>
</reference>
<evidence type="ECO:0000256" key="5">
    <source>
        <dbReference type="ARBA" id="ARBA00022630"/>
    </source>
</evidence>
<protein>
    <recommendedName>
        <fullName evidence="3 8">Flavodoxin</fullName>
    </recommendedName>
</protein>
<comment type="cofactor">
    <cofactor evidence="1 8">
        <name>FMN</name>
        <dbReference type="ChEBI" id="CHEBI:58210"/>
    </cofactor>
</comment>
<evidence type="ECO:0000256" key="7">
    <source>
        <dbReference type="ARBA" id="ARBA00022982"/>
    </source>
</evidence>
<evidence type="ECO:0000256" key="8">
    <source>
        <dbReference type="RuleBase" id="RU367037"/>
    </source>
</evidence>
<dbReference type="InterPro" id="IPR010087">
    <property type="entry name" value="Flav_short"/>
</dbReference>
<dbReference type="PANTHER" id="PTHR43717">
    <property type="entry name" value="ANAEROBIC NITRIC OXIDE REDUCTASE FLAVORUBREDOXIN"/>
    <property type="match status" value="1"/>
</dbReference>
<dbReference type="RefSeq" id="WP_215627647.1">
    <property type="nucleotide sequence ID" value="NZ_CP067089.2"/>
</dbReference>
<dbReference type="EMBL" id="CP067089">
    <property type="protein sequence ID" value="QQO10343.1"/>
    <property type="molecule type" value="Genomic_DNA"/>
</dbReference>
<evidence type="ECO:0000313" key="11">
    <source>
        <dbReference type="Proteomes" id="UP000595917"/>
    </source>
</evidence>
<evidence type="ECO:0000259" key="9">
    <source>
        <dbReference type="PROSITE" id="PS50902"/>
    </source>
</evidence>
<evidence type="ECO:0000256" key="1">
    <source>
        <dbReference type="ARBA" id="ARBA00001917"/>
    </source>
</evidence>
<dbReference type="AlphaFoldDB" id="A0A7T7XPZ5"/>
<dbReference type="Gene3D" id="3.40.50.360">
    <property type="match status" value="1"/>
</dbReference>
<proteinExistence type="inferred from homology"/>
<dbReference type="SUPFAM" id="SSF52218">
    <property type="entry name" value="Flavoproteins"/>
    <property type="match status" value="1"/>
</dbReference>
<dbReference type="Proteomes" id="UP000595917">
    <property type="component" value="Chromosome"/>
</dbReference>
<dbReference type="InterPro" id="IPR029039">
    <property type="entry name" value="Flavoprotein-like_sf"/>
</dbReference>
<feature type="domain" description="Flavodoxin-like" evidence="9">
    <location>
        <begin position="4"/>
        <end position="141"/>
    </location>
</feature>
<accession>A0A7T7XPZ5</accession>
<dbReference type="PROSITE" id="PS50902">
    <property type="entry name" value="FLAVODOXIN_LIKE"/>
    <property type="match status" value="1"/>
</dbReference>
<organism evidence="10 11">
    <name type="scientific">Breznakiella homolactica</name>
    <dbReference type="NCBI Taxonomy" id="2798577"/>
    <lineage>
        <taxon>Bacteria</taxon>
        <taxon>Pseudomonadati</taxon>
        <taxon>Spirochaetota</taxon>
        <taxon>Spirochaetia</taxon>
        <taxon>Spirochaetales</taxon>
        <taxon>Breznakiellaceae</taxon>
        <taxon>Breznakiella</taxon>
    </lineage>
</organism>
<dbReference type="KEGG" id="bhc:JFL75_05335"/>
<evidence type="ECO:0000256" key="4">
    <source>
        <dbReference type="ARBA" id="ARBA00022448"/>
    </source>
</evidence>
<evidence type="ECO:0000256" key="6">
    <source>
        <dbReference type="ARBA" id="ARBA00022643"/>
    </source>
</evidence>
<dbReference type="GO" id="GO:0010181">
    <property type="term" value="F:FMN binding"/>
    <property type="evidence" value="ECO:0007669"/>
    <property type="project" value="UniProtKB-UniRule"/>
</dbReference>
<dbReference type="InterPro" id="IPR008254">
    <property type="entry name" value="Flavodoxin/NO_synth"/>
</dbReference>
<keyword evidence="11" id="KW-1185">Reference proteome</keyword>
<evidence type="ECO:0000256" key="2">
    <source>
        <dbReference type="ARBA" id="ARBA00005267"/>
    </source>
</evidence>
<comment type="similarity">
    <text evidence="2 8">Belongs to the flavodoxin family.</text>
</comment>
<keyword evidence="7 8" id="KW-0249">Electron transport</keyword>
<sequence length="142" mass="15127">MKKVLIVYWSGTGNTEAMAESVVRGVKEAGAEADLRQAAKASAEDVAAADALAFGCSAMGDEVLEESEMEPFIASLGSKDLEGKSLGLFGSYDWGDGQWMRDWADRMKGLGAQINGEAVITQLEPDEAALSKCYDLGKRLAE</sequence>
<evidence type="ECO:0000256" key="3">
    <source>
        <dbReference type="ARBA" id="ARBA00017869"/>
    </source>
</evidence>
<dbReference type="NCBIfam" id="TIGR01753">
    <property type="entry name" value="flav_short"/>
    <property type="match status" value="1"/>
</dbReference>